<sequence length="394" mass="44224">MRFKMTDEIHKKVWMYSIIVAVGILLYFALYRFQQLASFFSSFFSLLMPFILGFAIAFILNGPMMFFEAKLFGKLRCSKQVKRNLSALLSLVLFIAIVCFLLALLIPQLVESITSLVKSFPGYAADFQVFAIDFMKEHDINVEIINKFISDYNIVGKLTEFVTSALPQMAKLTYQLGSTLLNVLLGIISGLYMMMDKERLLRYFKKLNYAIFPKNVAEYTHRLMLSSSQIFNNFIIGKAIDSLIIGILCYVGSILLGFPYAILLSVVVGVTNMIPVFGPFIGAIPGIVLLFIIHPITAVYYALFILVLQQFDGNILGPLILGDKLGLPSIGILFSVVIGGGLFNVVGMFIGVPCFAVIYMAVREWTHYRLEKRHVDLDASSQSVHDAMHVEMVD</sequence>
<dbReference type="GO" id="GO:0005886">
    <property type="term" value="C:plasma membrane"/>
    <property type="evidence" value="ECO:0007669"/>
    <property type="project" value="UniProtKB-SubCell"/>
</dbReference>
<evidence type="ECO:0000313" key="10">
    <source>
        <dbReference type="Proteomes" id="UP000284868"/>
    </source>
</evidence>
<dbReference type="OrthoDB" id="9793390at2"/>
<accession>A0A415PQJ9</accession>
<dbReference type="PANTHER" id="PTHR21716">
    <property type="entry name" value="TRANSMEMBRANE PROTEIN"/>
    <property type="match status" value="1"/>
</dbReference>
<feature type="transmembrane region" description="Helical" evidence="8">
    <location>
        <begin position="274"/>
        <end position="293"/>
    </location>
</feature>
<feature type="transmembrane region" description="Helical" evidence="8">
    <location>
        <begin position="174"/>
        <end position="195"/>
    </location>
</feature>
<feature type="transmembrane region" description="Helical" evidence="8">
    <location>
        <begin position="243"/>
        <end position="268"/>
    </location>
</feature>
<evidence type="ECO:0000256" key="2">
    <source>
        <dbReference type="ARBA" id="ARBA00009773"/>
    </source>
</evidence>
<keyword evidence="7 8" id="KW-0472">Membrane</keyword>
<keyword evidence="10" id="KW-1185">Reference proteome</keyword>
<evidence type="ECO:0000256" key="4">
    <source>
        <dbReference type="ARBA" id="ARBA00022475"/>
    </source>
</evidence>
<dbReference type="RefSeq" id="WP_118365236.1">
    <property type="nucleotide sequence ID" value="NZ_QRPK01000004.1"/>
</dbReference>
<feature type="transmembrane region" description="Helical" evidence="8">
    <location>
        <begin position="300"/>
        <end position="320"/>
    </location>
</feature>
<evidence type="ECO:0000256" key="6">
    <source>
        <dbReference type="ARBA" id="ARBA00022989"/>
    </source>
</evidence>
<organism evidence="9 10">
    <name type="scientific">Amedibacillus dolichus</name>
    <dbReference type="NCBI Taxonomy" id="31971"/>
    <lineage>
        <taxon>Bacteria</taxon>
        <taxon>Bacillati</taxon>
        <taxon>Bacillota</taxon>
        <taxon>Erysipelotrichia</taxon>
        <taxon>Erysipelotrichales</taxon>
        <taxon>Erysipelotrichaceae</taxon>
        <taxon>Amedibacillus</taxon>
    </lineage>
</organism>
<feature type="transmembrane region" description="Helical" evidence="8">
    <location>
        <begin position="88"/>
        <end position="110"/>
    </location>
</feature>
<proteinExistence type="inferred from homology"/>
<protein>
    <submittedName>
        <fullName evidence="9">AI-2E family transporter</fullName>
    </submittedName>
</protein>
<comment type="subcellular location">
    <subcellularLocation>
        <location evidence="1">Cell membrane</location>
        <topology evidence="1">Multi-pass membrane protein</topology>
    </subcellularLocation>
</comment>
<dbReference type="Pfam" id="PF01594">
    <property type="entry name" value="AI-2E_transport"/>
    <property type="match status" value="1"/>
</dbReference>
<dbReference type="InterPro" id="IPR002549">
    <property type="entry name" value="AI-2E-like"/>
</dbReference>
<keyword evidence="3" id="KW-0813">Transport</keyword>
<keyword evidence="6 8" id="KW-1133">Transmembrane helix</keyword>
<evidence type="ECO:0000313" key="9">
    <source>
        <dbReference type="EMBL" id="RHM15015.1"/>
    </source>
</evidence>
<evidence type="ECO:0000256" key="5">
    <source>
        <dbReference type="ARBA" id="ARBA00022692"/>
    </source>
</evidence>
<dbReference type="EMBL" id="QRPK01000004">
    <property type="protein sequence ID" value="RHM15015.1"/>
    <property type="molecule type" value="Genomic_DNA"/>
</dbReference>
<feature type="transmembrane region" description="Helical" evidence="8">
    <location>
        <begin position="332"/>
        <end position="362"/>
    </location>
</feature>
<comment type="caution">
    <text evidence="9">The sequence shown here is derived from an EMBL/GenBank/DDBJ whole genome shotgun (WGS) entry which is preliminary data.</text>
</comment>
<comment type="similarity">
    <text evidence="2">Belongs to the autoinducer-2 exporter (AI-2E) (TC 2.A.86) family.</text>
</comment>
<feature type="transmembrane region" description="Helical" evidence="8">
    <location>
        <begin position="43"/>
        <end position="67"/>
    </location>
</feature>
<dbReference type="Proteomes" id="UP000284868">
    <property type="component" value="Unassembled WGS sequence"/>
</dbReference>
<feature type="transmembrane region" description="Helical" evidence="8">
    <location>
        <begin position="12"/>
        <end position="31"/>
    </location>
</feature>
<dbReference type="PANTHER" id="PTHR21716:SF53">
    <property type="entry name" value="PERMEASE PERM-RELATED"/>
    <property type="match status" value="1"/>
</dbReference>
<dbReference type="GO" id="GO:0055085">
    <property type="term" value="P:transmembrane transport"/>
    <property type="evidence" value="ECO:0007669"/>
    <property type="project" value="TreeGrafter"/>
</dbReference>
<name>A0A415PQJ9_9FIRM</name>
<reference evidence="9 10" key="1">
    <citation type="submission" date="2018-08" db="EMBL/GenBank/DDBJ databases">
        <title>A genome reference for cultivated species of the human gut microbiota.</title>
        <authorList>
            <person name="Zou Y."/>
            <person name="Xue W."/>
            <person name="Luo G."/>
        </authorList>
    </citation>
    <scope>NUCLEOTIDE SEQUENCE [LARGE SCALE GENOMIC DNA]</scope>
    <source>
        <strain evidence="9 10">AF35-6BH</strain>
    </source>
</reference>
<evidence type="ECO:0000256" key="3">
    <source>
        <dbReference type="ARBA" id="ARBA00022448"/>
    </source>
</evidence>
<evidence type="ECO:0000256" key="8">
    <source>
        <dbReference type="SAM" id="Phobius"/>
    </source>
</evidence>
<keyword evidence="4" id="KW-1003">Cell membrane</keyword>
<gene>
    <name evidence="9" type="ORF">DWZ83_01470</name>
</gene>
<dbReference type="AlphaFoldDB" id="A0A415PQJ9"/>
<keyword evidence="5 8" id="KW-0812">Transmembrane</keyword>
<evidence type="ECO:0000256" key="1">
    <source>
        <dbReference type="ARBA" id="ARBA00004651"/>
    </source>
</evidence>
<evidence type="ECO:0000256" key="7">
    <source>
        <dbReference type="ARBA" id="ARBA00023136"/>
    </source>
</evidence>